<evidence type="ECO:0000256" key="1">
    <source>
        <dbReference type="SAM" id="MobiDB-lite"/>
    </source>
</evidence>
<evidence type="ECO:0000313" key="4">
    <source>
        <dbReference type="Proteomes" id="UP000008672"/>
    </source>
</evidence>
<dbReference type="eggNOG" id="ENOG502S3HE">
    <property type="taxonomic scope" value="Eukaryota"/>
</dbReference>
<dbReference type="EMBL" id="AFYH01127558">
    <property type="status" value="NOT_ANNOTATED_CDS"/>
    <property type="molecule type" value="Genomic_DNA"/>
</dbReference>
<dbReference type="InterPro" id="IPR053113">
    <property type="entry name" value="IQ_domain_protein"/>
</dbReference>
<reference evidence="3" key="2">
    <citation type="submission" date="2025-08" db="UniProtKB">
        <authorList>
            <consortium name="Ensembl"/>
        </authorList>
    </citation>
    <scope>IDENTIFICATION</scope>
</reference>
<name>H3B0B7_LATCH</name>
<protein>
    <submittedName>
        <fullName evidence="3">IQ motif containing J</fullName>
    </submittedName>
</protein>
<reference evidence="3" key="3">
    <citation type="submission" date="2025-09" db="UniProtKB">
        <authorList>
            <consortium name="Ensembl"/>
        </authorList>
    </citation>
    <scope>IDENTIFICATION</scope>
</reference>
<feature type="region of interest" description="Disordered" evidence="1">
    <location>
        <begin position="120"/>
        <end position="155"/>
    </location>
</feature>
<dbReference type="Pfam" id="PF15157">
    <property type="entry name" value="IQCJ-SCHIP1"/>
    <property type="match status" value="1"/>
</dbReference>
<feature type="compositionally biased region" description="Low complexity" evidence="1">
    <location>
        <begin position="126"/>
        <end position="141"/>
    </location>
</feature>
<sequence>MESIQRVWRGLLQRRHPSRAECGGKRNQLPSFPLAKLHASLGVNGLSRNASSEELKRLQHTLEHVNDGKYLVQNRQLAMDVENNIEKCPNSAQLLECKAVVIQRAWREYLNRQDLPHHNYMEKRSASPPSLSSEKLSNSISMNTLSDGSTPVSTL</sequence>
<dbReference type="Bgee" id="ENSLACG00000013503">
    <property type="expression patterns" value="Expressed in muscle tissue and 1 other cell type or tissue"/>
</dbReference>
<keyword evidence="4" id="KW-1185">Reference proteome</keyword>
<dbReference type="InParanoid" id="H3B0B7"/>
<dbReference type="GeneTree" id="ENSGT00390000000847"/>
<organism evidence="3 4">
    <name type="scientific">Latimeria chalumnae</name>
    <name type="common">Coelacanth</name>
    <dbReference type="NCBI Taxonomy" id="7897"/>
    <lineage>
        <taxon>Eukaryota</taxon>
        <taxon>Metazoa</taxon>
        <taxon>Chordata</taxon>
        <taxon>Craniata</taxon>
        <taxon>Vertebrata</taxon>
        <taxon>Euteleostomi</taxon>
        <taxon>Coelacanthiformes</taxon>
        <taxon>Coelacanthidae</taxon>
        <taxon>Latimeria</taxon>
    </lineage>
</organism>
<dbReference type="Pfam" id="PF00612">
    <property type="entry name" value="IQ"/>
    <property type="match status" value="1"/>
</dbReference>
<accession>H3B0B7</accession>
<proteinExistence type="predicted"/>
<dbReference type="EMBL" id="AFYH01127552">
    <property type="status" value="NOT_ANNOTATED_CDS"/>
    <property type="molecule type" value="Genomic_DNA"/>
</dbReference>
<dbReference type="PANTHER" id="PTHR35976">
    <property type="entry name" value="IQ DOMAIN-CONTAINING PROTEIN J"/>
    <property type="match status" value="1"/>
</dbReference>
<dbReference type="EMBL" id="AFYH01127554">
    <property type="status" value="NOT_ANNOTATED_CDS"/>
    <property type="molecule type" value="Genomic_DNA"/>
</dbReference>
<dbReference type="Ensembl" id="ENSLACT00000015444.1">
    <property type="protein sequence ID" value="ENSLACP00000015338.1"/>
    <property type="gene ID" value="ENSLACG00000013503.1"/>
</dbReference>
<dbReference type="Proteomes" id="UP000008672">
    <property type="component" value="Unassembled WGS sequence"/>
</dbReference>
<dbReference type="InterPro" id="IPR000048">
    <property type="entry name" value="IQ_motif_EF-hand-BS"/>
</dbReference>
<dbReference type="Gene3D" id="1.20.5.190">
    <property type="match status" value="1"/>
</dbReference>
<feature type="compositionally biased region" description="Polar residues" evidence="1">
    <location>
        <begin position="142"/>
        <end position="155"/>
    </location>
</feature>
<dbReference type="EMBL" id="AFYH01127556">
    <property type="status" value="NOT_ANNOTATED_CDS"/>
    <property type="molecule type" value="Genomic_DNA"/>
</dbReference>
<dbReference type="OMA" id="QANDGKY"/>
<dbReference type="EMBL" id="AFYH01127555">
    <property type="status" value="NOT_ANNOTATED_CDS"/>
    <property type="molecule type" value="Genomic_DNA"/>
</dbReference>
<dbReference type="AlphaFoldDB" id="H3B0B7"/>
<reference evidence="4" key="1">
    <citation type="submission" date="2011-08" db="EMBL/GenBank/DDBJ databases">
        <title>The draft genome of Latimeria chalumnae.</title>
        <authorList>
            <person name="Di Palma F."/>
            <person name="Alfoldi J."/>
            <person name="Johnson J."/>
            <person name="Berlin A."/>
            <person name="Gnerre S."/>
            <person name="Jaffe D."/>
            <person name="MacCallum I."/>
            <person name="Young S."/>
            <person name="Walker B.J."/>
            <person name="Lander E."/>
            <person name="Lindblad-Toh K."/>
        </authorList>
    </citation>
    <scope>NUCLEOTIDE SEQUENCE [LARGE SCALE GENOMIC DNA]</scope>
    <source>
        <strain evidence="4">Wild caught</strain>
    </source>
</reference>
<dbReference type="EMBL" id="AFYH01127557">
    <property type="status" value="NOT_ANNOTATED_CDS"/>
    <property type="molecule type" value="Genomic_DNA"/>
</dbReference>
<dbReference type="EMBL" id="AFYH01127551">
    <property type="status" value="NOT_ANNOTATED_CDS"/>
    <property type="molecule type" value="Genomic_DNA"/>
</dbReference>
<dbReference type="HOGENOM" id="CLU_1699544_0_0_1"/>
<dbReference type="PANTHER" id="PTHR35976:SF1">
    <property type="entry name" value="IQ DOMAIN-CONTAINING PROTEIN J"/>
    <property type="match status" value="1"/>
</dbReference>
<gene>
    <name evidence="3" type="primary">IQCJ</name>
</gene>
<dbReference type="InterPro" id="IPR029362">
    <property type="entry name" value="IQCJ-SCHIP1_N"/>
</dbReference>
<evidence type="ECO:0000313" key="3">
    <source>
        <dbReference type="Ensembl" id="ENSLACP00000015338.1"/>
    </source>
</evidence>
<dbReference type="EMBL" id="AFYH01127553">
    <property type="status" value="NOT_ANNOTATED_CDS"/>
    <property type="molecule type" value="Genomic_DNA"/>
</dbReference>
<evidence type="ECO:0000259" key="2">
    <source>
        <dbReference type="Pfam" id="PF15157"/>
    </source>
</evidence>
<feature type="domain" description="Fusion protein IQCJ-SCHIP1 N-terminal" evidence="2">
    <location>
        <begin position="53"/>
        <end position="151"/>
    </location>
</feature>